<dbReference type="Gene3D" id="3.30.1660.40">
    <property type="entry name" value="FlgT, N-terminal domain"/>
    <property type="match status" value="1"/>
</dbReference>
<dbReference type="OrthoDB" id="7738399at2"/>
<feature type="signal peptide" evidence="1">
    <location>
        <begin position="1"/>
        <end position="23"/>
    </location>
</feature>
<evidence type="ECO:0000313" key="3">
    <source>
        <dbReference type="Proteomes" id="UP000245708"/>
    </source>
</evidence>
<reference evidence="2 3" key="1">
    <citation type="submission" date="2018-05" db="EMBL/GenBank/DDBJ databases">
        <title>Genomic Encyclopedia of Type Strains, Phase IV (KMG-IV): sequencing the most valuable type-strain genomes for metagenomic binning, comparative biology and taxonomic classification.</title>
        <authorList>
            <person name="Goeker M."/>
        </authorList>
    </citation>
    <scope>NUCLEOTIDE SEQUENCE [LARGE SCALE GENOMIC DNA]</scope>
    <source>
        <strain evidence="2 3">DSM 16097</strain>
    </source>
</reference>
<accession>A0A316GHQ0</accession>
<keyword evidence="1" id="KW-0732">Signal</keyword>
<dbReference type="EMBL" id="QGGW01000004">
    <property type="protein sequence ID" value="PWK60370.1"/>
    <property type="molecule type" value="Genomic_DNA"/>
</dbReference>
<keyword evidence="3" id="KW-1185">Reference proteome</keyword>
<evidence type="ECO:0000256" key="1">
    <source>
        <dbReference type="SAM" id="SignalP"/>
    </source>
</evidence>
<sequence length="360" mass="36749">MRRTVMLPGLIALAFAFSGAARSDTARTVIATGQATMQSAADSDAARRRALGEALVGAALAGGAQLVGYSAMSQARITSDLTVLRATGQVLSHRVIGARLDGQTWIIEVEAQVAPLAARQCAGGRVLALSITQPQITAPPQAPAWAAVLAETLAADLVATAAGHPRVAFDGVLARAPASSGIAAQHDYVALTRGTVAPQPGAHVLTLSLRLAPQGNALAMTTDITLSGPDGQSQRRQIVTDARLPRGEALDLVTGRTRARAEADLARGLSDTLDALLDSAGCQAPSAILARSGDGLEVPIGQRHGLSRGSLGVIEGAGPETALLEIVTLRGDRATLRPLDPSVNAAALAGARVHFVETGL</sequence>
<comment type="caution">
    <text evidence="2">The sequence shown here is derived from an EMBL/GenBank/DDBJ whole genome shotgun (WGS) entry which is preliminary data.</text>
</comment>
<name>A0A316GHQ0_9RHOB</name>
<evidence type="ECO:0000313" key="2">
    <source>
        <dbReference type="EMBL" id="PWK60370.1"/>
    </source>
</evidence>
<dbReference type="AlphaFoldDB" id="A0A316GHQ0"/>
<dbReference type="Proteomes" id="UP000245708">
    <property type="component" value="Unassembled WGS sequence"/>
</dbReference>
<proteinExistence type="predicted"/>
<dbReference type="InterPro" id="IPR038180">
    <property type="entry name" value="FlgT_N_sf"/>
</dbReference>
<dbReference type="RefSeq" id="WP_109667593.1">
    <property type="nucleotide sequence ID" value="NZ_QGGW01000004.1"/>
</dbReference>
<protein>
    <recommendedName>
        <fullName evidence="4">Flagellar assembly T-like protein</fullName>
    </recommendedName>
</protein>
<organism evidence="2 3">
    <name type="scientific">Roseicyclus mahoneyensis</name>
    <dbReference type="NCBI Taxonomy" id="164332"/>
    <lineage>
        <taxon>Bacteria</taxon>
        <taxon>Pseudomonadati</taxon>
        <taxon>Pseudomonadota</taxon>
        <taxon>Alphaproteobacteria</taxon>
        <taxon>Rhodobacterales</taxon>
        <taxon>Roseobacteraceae</taxon>
        <taxon>Roseicyclus</taxon>
    </lineage>
</organism>
<gene>
    <name evidence="2" type="ORF">C7455_1046</name>
</gene>
<evidence type="ECO:0008006" key="4">
    <source>
        <dbReference type="Google" id="ProtNLM"/>
    </source>
</evidence>
<feature type="chain" id="PRO_5016451023" description="Flagellar assembly T-like protein" evidence="1">
    <location>
        <begin position="24"/>
        <end position="360"/>
    </location>
</feature>